<keyword evidence="1" id="KW-0560">Oxidoreductase</keyword>
<dbReference type="GO" id="GO:0005737">
    <property type="term" value="C:cytoplasm"/>
    <property type="evidence" value="ECO:0007669"/>
    <property type="project" value="TreeGrafter"/>
</dbReference>
<evidence type="ECO:0000313" key="3">
    <source>
        <dbReference type="EMBL" id="SCY39625.1"/>
    </source>
</evidence>
<feature type="domain" description="FAD dependent oxidoreductase" evidence="2">
    <location>
        <begin position="5"/>
        <end position="352"/>
    </location>
</feature>
<name>A0A1G5FK22_9BACT</name>
<dbReference type="InterPro" id="IPR006076">
    <property type="entry name" value="FAD-dep_OxRdtase"/>
</dbReference>
<keyword evidence="4" id="KW-1185">Reference proteome</keyword>
<dbReference type="OrthoDB" id="5366046at2"/>
<dbReference type="Gene3D" id="3.50.50.60">
    <property type="entry name" value="FAD/NAD(P)-binding domain"/>
    <property type="match status" value="1"/>
</dbReference>
<protein>
    <submittedName>
        <fullName evidence="3">Glycine/D-amino acid oxidase</fullName>
    </submittedName>
</protein>
<gene>
    <name evidence="3" type="ORF">SAMN05216233_108114</name>
</gene>
<dbReference type="PANTHER" id="PTHR13847:SF287">
    <property type="entry name" value="FAD-DEPENDENT OXIDOREDUCTASE DOMAIN-CONTAINING PROTEIN 1"/>
    <property type="match status" value="1"/>
</dbReference>
<dbReference type="AlphaFoldDB" id="A0A1G5FK22"/>
<dbReference type="SUPFAM" id="SSF54373">
    <property type="entry name" value="FAD-linked reductases, C-terminal domain"/>
    <property type="match status" value="1"/>
</dbReference>
<dbReference type="EMBL" id="FMUX01000008">
    <property type="protein sequence ID" value="SCY39625.1"/>
    <property type="molecule type" value="Genomic_DNA"/>
</dbReference>
<dbReference type="SUPFAM" id="SSF51905">
    <property type="entry name" value="FAD/NAD(P)-binding domain"/>
    <property type="match status" value="1"/>
</dbReference>
<dbReference type="GO" id="GO:0016491">
    <property type="term" value="F:oxidoreductase activity"/>
    <property type="evidence" value="ECO:0007669"/>
    <property type="project" value="UniProtKB-KW"/>
</dbReference>
<dbReference type="RefSeq" id="WP_092210972.1">
    <property type="nucleotide sequence ID" value="NZ_FMUX01000008.1"/>
</dbReference>
<evidence type="ECO:0000256" key="1">
    <source>
        <dbReference type="ARBA" id="ARBA00023002"/>
    </source>
</evidence>
<dbReference type="Gene3D" id="3.30.9.10">
    <property type="entry name" value="D-Amino Acid Oxidase, subunit A, domain 2"/>
    <property type="match status" value="1"/>
</dbReference>
<dbReference type="Proteomes" id="UP000198870">
    <property type="component" value="Unassembled WGS sequence"/>
</dbReference>
<reference evidence="3 4" key="1">
    <citation type="submission" date="2016-10" db="EMBL/GenBank/DDBJ databases">
        <authorList>
            <person name="de Groot N.N."/>
        </authorList>
    </citation>
    <scope>NUCLEOTIDE SEQUENCE [LARGE SCALE GENOMIC DNA]</scope>
    <source>
        <strain evidence="3 4">AA1</strain>
    </source>
</reference>
<organism evidence="3 4">
    <name type="scientific">Desulfoluna spongiiphila</name>
    <dbReference type="NCBI Taxonomy" id="419481"/>
    <lineage>
        <taxon>Bacteria</taxon>
        <taxon>Pseudomonadati</taxon>
        <taxon>Thermodesulfobacteriota</taxon>
        <taxon>Desulfobacteria</taxon>
        <taxon>Desulfobacterales</taxon>
        <taxon>Desulfolunaceae</taxon>
        <taxon>Desulfoluna</taxon>
    </lineage>
</organism>
<dbReference type="InterPro" id="IPR036188">
    <property type="entry name" value="FAD/NAD-bd_sf"/>
</dbReference>
<proteinExistence type="predicted"/>
<accession>A0A1G5FK22</accession>
<sequence>MKTVDILVIGGGLSGAATALGLMRRAAGRVILLDEQLPSQRLSRGNFGLTWFMCKGTGNPAYARWCRMAAQQWPGFAAQLKEESGYDVELEWTGGAVHAFGEAELQGYADSVAGLTATCAEAGLDYPVRILNRSEFADIVPGMTLGDEVSGAMYTEEQGHVNPLKLLAAMRCAFQRKGGEYRGDESARQVVPQKNGTVKVTTTRGEYLCEKVVIASGHGSTRLVAPLGEKLSIYPQRGQLMVTERHKRLLRVPLLSVRQTADGTFMIGLSSEDTALDTRVTPEAMQSQAQNAIRLFPMLGKLNWVRSWGAIRVMTPDGAPIYSRIPGHENITVLALHSAVSLAPLQASDIAAWILDEGEHDIISHFSNGRFHV</sequence>
<dbReference type="PANTHER" id="PTHR13847">
    <property type="entry name" value="SARCOSINE DEHYDROGENASE-RELATED"/>
    <property type="match status" value="1"/>
</dbReference>
<dbReference type="Pfam" id="PF01266">
    <property type="entry name" value="DAO"/>
    <property type="match status" value="1"/>
</dbReference>
<evidence type="ECO:0000313" key="4">
    <source>
        <dbReference type="Proteomes" id="UP000198870"/>
    </source>
</evidence>
<evidence type="ECO:0000259" key="2">
    <source>
        <dbReference type="Pfam" id="PF01266"/>
    </source>
</evidence>
<dbReference type="STRING" id="419481.SAMN05216233_108114"/>